<dbReference type="Proteomes" id="UP000297452">
    <property type="component" value="Unassembled WGS sequence"/>
</dbReference>
<dbReference type="PANTHER" id="PTHR37563">
    <property type="entry name" value="PHYTANOYL-COA DIOXYGENASE FAMILY PROTEIN (AFU_ORTHOLOGUE AFUA_2G03330)"/>
    <property type="match status" value="1"/>
</dbReference>
<evidence type="ECO:0000313" key="2">
    <source>
        <dbReference type="EMBL" id="TGO70410.1"/>
    </source>
</evidence>
<evidence type="ECO:0000256" key="1">
    <source>
        <dbReference type="SAM" id="MobiDB-lite"/>
    </source>
</evidence>
<dbReference type="EMBL" id="PQXJ01000001">
    <property type="protein sequence ID" value="TGO70410.1"/>
    <property type="molecule type" value="Genomic_DNA"/>
</dbReference>
<protein>
    <recommendedName>
        <fullName evidence="4">Phytanoyl-CoA dioxygenase family protein</fullName>
    </recommendedName>
</protein>
<comment type="caution">
    <text evidence="2">The sequence shown here is derived from an EMBL/GenBank/DDBJ whole genome shotgun (WGS) entry which is preliminary data.</text>
</comment>
<organism evidence="2 3">
    <name type="scientific">Botryotinia narcissicola</name>
    <dbReference type="NCBI Taxonomy" id="278944"/>
    <lineage>
        <taxon>Eukaryota</taxon>
        <taxon>Fungi</taxon>
        <taxon>Dikarya</taxon>
        <taxon>Ascomycota</taxon>
        <taxon>Pezizomycotina</taxon>
        <taxon>Leotiomycetes</taxon>
        <taxon>Helotiales</taxon>
        <taxon>Sclerotiniaceae</taxon>
        <taxon>Botryotinia</taxon>
    </lineage>
</organism>
<dbReference type="AlphaFoldDB" id="A0A4Z1JFT9"/>
<feature type="region of interest" description="Disordered" evidence="1">
    <location>
        <begin position="337"/>
        <end position="389"/>
    </location>
</feature>
<sequence length="389" mass="44026">MPPKRASCKHVILSDEELASGITSLDNIQAGVEEFHTNGIVIFENAIPHDILDKFYEKMNNDGAKRLEDPKVFFNHGNEKANFSICPPLSKEWLAEDIWANKHAAAVMEAVFGKPQLAYAGSNINLPAADPRSRQAVHVDTYYDHHTFPTCIELFMYLHDVSPTNGSTEIWPGSQHEYDLKNLVSHGRGWVKPSAFNRRAEHSPPFQPTMPKGSIAIRDLRLWHAGMPNLSDQNRIMLGFIYFPRWYRSPMRIMLPKNCKTVVQKWTQVDAVGATQFVDGEVDHLDQTLGTLAYLNFTQDPEMGIKQIRAKIDLEQGREPNAVLEVTEKDYWAPGRNKLSDRVTEEEEEGGNKNYQGRSRLSRRGRGRGGGSFDTLKPRGGSVKNRARK</sequence>
<keyword evidence="3" id="KW-1185">Reference proteome</keyword>
<dbReference type="InterPro" id="IPR008775">
    <property type="entry name" value="Phytyl_CoA_dOase-like"/>
</dbReference>
<proteinExistence type="predicted"/>
<dbReference type="SUPFAM" id="SSF51197">
    <property type="entry name" value="Clavaminate synthase-like"/>
    <property type="match status" value="1"/>
</dbReference>
<evidence type="ECO:0008006" key="4">
    <source>
        <dbReference type="Google" id="ProtNLM"/>
    </source>
</evidence>
<name>A0A4Z1JFT9_9HELO</name>
<gene>
    <name evidence="2" type="ORF">BOTNAR_0001g00860</name>
</gene>
<dbReference type="PANTHER" id="PTHR37563:SF2">
    <property type="entry name" value="PHYTANOYL-COA DIOXYGENASE FAMILY PROTEIN (AFU_ORTHOLOGUE AFUA_2G03330)"/>
    <property type="match status" value="1"/>
</dbReference>
<dbReference type="Pfam" id="PF05721">
    <property type="entry name" value="PhyH"/>
    <property type="match status" value="1"/>
</dbReference>
<dbReference type="InterPro" id="IPR051961">
    <property type="entry name" value="Fungal_Metabolite_Diox"/>
</dbReference>
<accession>A0A4Z1JFT9</accession>
<evidence type="ECO:0000313" key="3">
    <source>
        <dbReference type="Proteomes" id="UP000297452"/>
    </source>
</evidence>
<dbReference type="OrthoDB" id="407832at2759"/>
<dbReference type="Gene3D" id="2.60.120.620">
    <property type="entry name" value="q2cbj1_9rhob like domain"/>
    <property type="match status" value="1"/>
</dbReference>
<reference evidence="2 3" key="1">
    <citation type="submission" date="2017-12" db="EMBL/GenBank/DDBJ databases">
        <title>Comparative genomics of Botrytis spp.</title>
        <authorList>
            <person name="Valero-Jimenez C.A."/>
            <person name="Tapia P."/>
            <person name="Veloso J."/>
            <person name="Silva-Moreno E."/>
            <person name="Staats M."/>
            <person name="Valdes J.H."/>
            <person name="Van Kan J.A.L."/>
        </authorList>
    </citation>
    <scope>NUCLEOTIDE SEQUENCE [LARGE SCALE GENOMIC DNA]</scope>
    <source>
        <strain evidence="2 3">MUCL2120</strain>
    </source>
</reference>